<dbReference type="SMART" id="SM00448">
    <property type="entry name" value="REC"/>
    <property type="match status" value="2"/>
</dbReference>
<dbReference type="SUPFAM" id="SSF52172">
    <property type="entry name" value="CheY-like"/>
    <property type="match status" value="2"/>
</dbReference>
<gene>
    <name evidence="4" type="ORF">A3G33_02670</name>
</gene>
<dbReference type="PROSITE" id="PS50110">
    <property type="entry name" value="RESPONSE_REGULATORY"/>
    <property type="match status" value="2"/>
</dbReference>
<evidence type="ECO:0000256" key="2">
    <source>
        <dbReference type="PROSITE-ProRule" id="PRU00169"/>
    </source>
</evidence>
<evidence type="ECO:0000256" key="1">
    <source>
        <dbReference type="ARBA" id="ARBA00022553"/>
    </source>
</evidence>
<dbReference type="Proteomes" id="UP000178187">
    <property type="component" value="Unassembled WGS sequence"/>
</dbReference>
<proteinExistence type="predicted"/>
<dbReference type="AlphaFoldDB" id="A0A1G1KRH1"/>
<evidence type="ECO:0000313" key="5">
    <source>
        <dbReference type="Proteomes" id="UP000178187"/>
    </source>
</evidence>
<keyword evidence="1 2" id="KW-0597">Phosphoprotein</keyword>
<feature type="domain" description="Response regulatory" evidence="3">
    <location>
        <begin position="31"/>
        <end position="145"/>
    </location>
</feature>
<evidence type="ECO:0000259" key="3">
    <source>
        <dbReference type="PROSITE" id="PS50110"/>
    </source>
</evidence>
<organism evidence="4 5">
    <name type="scientific">Candidatus Danuiimicrobium aquiferis</name>
    <dbReference type="NCBI Taxonomy" id="1801832"/>
    <lineage>
        <taxon>Bacteria</taxon>
        <taxon>Pseudomonadati</taxon>
        <taxon>Candidatus Omnitrophota</taxon>
        <taxon>Candidatus Danuiimicrobium</taxon>
    </lineage>
</organism>
<dbReference type="GO" id="GO:0000160">
    <property type="term" value="P:phosphorelay signal transduction system"/>
    <property type="evidence" value="ECO:0007669"/>
    <property type="project" value="InterPro"/>
</dbReference>
<dbReference type="Gene3D" id="3.40.50.2300">
    <property type="match status" value="2"/>
</dbReference>
<evidence type="ECO:0000313" key="4">
    <source>
        <dbReference type="EMBL" id="OGW95513.1"/>
    </source>
</evidence>
<dbReference type="Pfam" id="PF00072">
    <property type="entry name" value="Response_reg"/>
    <property type="match status" value="2"/>
</dbReference>
<name>A0A1G1KRH1_9BACT</name>
<reference evidence="4 5" key="1">
    <citation type="journal article" date="2016" name="Nat. Commun.">
        <title>Thousands of microbial genomes shed light on interconnected biogeochemical processes in an aquifer system.</title>
        <authorList>
            <person name="Anantharaman K."/>
            <person name="Brown C.T."/>
            <person name="Hug L.A."/>
            <person name="Sharon I."/>
            <person name="Castelle C.J."/>
            <person name="Probst A.J."/>
            <person name="Thomas B.C."/>
            <person name="Singh A."/>
            <person name="Wilkins M.J."/>
            <person name="Karaoz U."/>
            <person name="Brodie E.L."/>
            <person name="Williams K.H."/>
            <person name="Hubbard S.S."/>
            <person name="Banfield J.F."/>
        </authorList>
    </citation>
    <scope>NUCLEOTIDE SEQUENCE [LARGE SCALE GENOMIC DNA]</scope>
</reference>
<protein>
    <recommendedName>
        <fullName evidence="3">Response regulatory domain-containing protein</fullName>
    </recommendedName>
</protein>
<dbReference type="PANTHER" id="PTHR44591">
    <property type="entry name" value="STRESS RESPONSE REGULATOR PROTEIN 1"/>
    <property type="match status" value="1"/>
</dbReference>
<dbReference type="InterPro" id="IPR011006">
    <property type="entry name" value="CheY-like_superfamily"/>
</dbReference>
<dbReference type="InterPro" id="IPR001789">
    <property type="entry name" value="Sig_transdc_resp-reg_receiver"/>
</dbReference>
<feature type="modified residue" description="4-aspartylphosphate" evidence="2">
    <location>
        <position position="221"/>
    </location>
</feature>
<accession>A0A1G1KRH1</accession>
<dbReference type="EMBL" id="MHFR01000061">
    <property type="protein sequence ID" value="OGW95513.1"/>
    <property type="molecule type" value="Genomic_DNA"/>
</dbReference>
<sequence>MLLMKVRAGSSPESPIFGKYFFKQESAMKNKILVVDDDKDLVETLVRRLTSKGFVVITANNGKEGLDNIEKQKPDLVVVDIAMPVMDGYEMIREMKRREAYAGIPIVVVTGRERLKELLMIEGICDYLIKPFDAEELLARIEWNIKATGEDKNTSSVLQVPAAVETVEKKKNILIVDDDDDMSDTLRIRFEAEKFEVERVSDGEAAIEVVSKHQPDCIVMDVMMPKMDGFTTLKRINQITNRKVPIFIMTGTKAIPEEEFRIEGARAFFRKPFNASDMVQQIKELFV</sequence>
<dbReference type="InterPro" id="IPR050595">
    <property type="entry name" value="Bact_response_regulator"/>
</dbReference>
<dbReference type="PANTHER" id="PTHR44591:SF3">
    <property type="entry name" value="RESPONSE REGULATORY DOMAIN-CONTAINING PROTEIN"/>
    <property type="match status" value="1"/>
</dbReference>
<feature type="modified residue" description="4-aspartylphosphate" evidence="2">
    <location>
        <position position="80"/>
    </location>
</feature>
<feature type="domain" description="Response regulatory" evidence="3">
    <location>
        <begin position="172"/>
        <end position="286"/>
    </location>
</feature>
<comment type="caution">
    <text evidence="4">The sequence shown here is derived from an EMBL/GenBank/DDBJ whole genome shotgun (WGS) entry which is preliminary data.</text>
</comment>